<dbReference type="Pfam" id="PF14886">
    <property type="entry name" value="FAM183"/>
    <property type="match status" value="1"/>
</dbReference>
<evidence type="ECO:0000313" key="8">
    <source>
        <dbReference type="Proteomes" id="UP000018467"/>
    </source>
</evidence>
<dbReference type="STRING" id="7994.ENSAMXP00000042145"/>
<reference evidence="8" key="1">
    <citation type="submission" date="2013-03" db="EMBL/GenBank/DDBJ databases">
        <authorList>
            <person name="Jeffery W."/>
            <person name="Warren W."/>
            <person name="Wilson R.K."/>
        </authorList>
    </citation>
    <scope>NUCLEOTIDE SEQUENCE</scope>
    <source>
        <strain evidence="8">female</strain>
    </source>
</reference>
<dbReference type="AlphaFoldDB" id="A0A3B1JJW8"/>
<sequence>MSAPGKTKETEPVDIVHQNAIFVERIRKEQRSQKLHTEFSINPKKLHNISYSLAEGSK</sequence>
<dbReference type="Proteomes" id="UP000018467">
    <property type="component" value="Unassembled WGS sequence"/>
</dbReference>
<evidence type="ECO:0000256" key="5">
    <source>
        <dbReference type="ARBA" id="ARBA00023273"/>
    </source>
</evidence>
<dbReference type="GO" id="GO:0005856">
    <property type="term" value="C:cytoskeleton"/>
    <property type="evidence" value="ECO:0007669"/>
    <property type="project" value="UniProtKB-SubCell"/>
</dbReference>
<evidence type="ECO:0000256" key="4">
    <source>
        <dbReference type="ARBA" id="ARBA00023212"/>
    </source>
</evidence>
<reference evidence="7" key="4">
    <citation type="submission" date="2025-09" db="UniProtKB">
        <authorList>
            <consortium name="Ensembl"/>
        </authorList>
    </citation>
    <scope>IDENTIFICATION</scope>
</reference>
<accession>A0A3B1JJW8</accession>
<evidence type="ECO:0000256" key="6">
    <source>
        <dbReference type="ARBA" id="ARBA00034777"/>
    </source>
</evidence>
<organism evidence="7 8">
    <name type="scientific">Astyanax mexicanus</name>
    <name type="common">Blind cave fish</name>
    <name type="synonym">Astyanax fasciatus mexicanus</name>
    <dbReference type="NCBI Taxonomy" id="7994"/>
    <lineage>
        <taxon>Eukaryota</taxon>
        <taxon>Metazoa</taxon>
        <taxon>Chordata</taxon>
        <taxon>Craniata</taxon>
        <taxon>Vertebrata</taxon>
        <taxon>Euteleostomi</taxon>
        <taxon>Actinopterygii</taxon>
        <taxon>Neopterygii</taxon>
        <taxon>Teleostei</taxon>
        <taxon>Ostariophysi</taxon>
        <taxon>Characiformes</taxon>
        <taxon>Characoidei</taxon>
        <taxon>Acestrorhamphidae</taxon>
        <taxon>Acestrorhamphinae</taxon>
        <taxon>Astyanax</taxon>
    </lineage>
</organism>
<dbReference type="GeneTree" id="ENSGT00960000191899"/>
<evidence type="ECO:0000256" key="3">
    <source>
        <dbReference type="ARBA" id="ARBA00022490"/>
    </source>
</evidence>
<reference evidence="8" key="2">
    <citation type="journal article" date="2014" name="Nat. Commun.">
        <title>The cavefish genome reveals candidate genes for eye loss.</title>
        <authorList>
            <person name="McGaugh S.E."/>
            <person name="Gross J.B."/>
            <person name="Aken B."/>
            <person name="Blin M."/>
            <person name="Borowsky R."/>
            <person name="Chalopin D."/>
            <person name="Hinaux H."/>
            <person name="Jeffery W.R."/>
            <person name="Keene A."/>
            <person name="Ma L."/>
            <person name="Minx P."/>
            <person name="Murphy D."/>
            <person name="O'Quin K.E."/>
            <person name="Retaux S."/>
            <person name="Rohner N."/>
            <person name="Searle S.M."/>
            <person name="Stahl B.A."/>
            <person name="Tabin C."/>
            <person name="Volff J.N."/>
            <person name="Yoshizawa M."/>
            <person name="Warren W.C."/>
        </authorList>
    </citation>
    <scope>NUCLEOTIDE SEQUENCE [LARGE SCALE GENOMIC DNA]</scope>
    <source>
        <strain evidence="8">female</strain>
    </source>
</reference>
<dbReference type="InParanoid" id="A0A3B1JJW8"/>
<evidence type="ECO:0000256" key="1">
    <source>
        <dbReference type="ARBA" id="ARBA00004138"/>
    </source>
</evidence>
<dbReference type="Ensembl" id="ENSAMXT00000045649.1">
    <property type="protein sequence ID" value="ENSAMXP00000042145.1"/>
    <property type="gene ID" value="ENSAMXG00000034783.1"/>
</dbReference>
<protein>
    <submittedName>
        <fullName evidence="7">Uncharacterized protein</fullName>
    </submittedName>
</protein>
<keyword evidence="4" id="KW-0206">Cytoskeleton</keyword>
<comment type="similarity">
    <text evidence="6">Belongs to the CFAP144 family.</text>
</comment>
<evidence type="ECO:0000256" key="2">
    <source>
        <dbReference type="ARBA" id="ARBA00004245"/>
    </source>
</evidence>
<dbReference type="GO" id="GO:0005929">
    <property type="term" value="C:cilium"/>
    <property type="evidence" value="ECO:0007669"/>
    <property type="project" value="UniProtKB-SubCell"/>
</dbReference>
<dbReference type="Bgee" id="ENSAMXG00000034783">
    <property type="expression patterns" value="Expressed in head kidney and 8 other cell types or tissues"/>
</dbReference>
<evidence type="ECO:0000313" key="7">
    <source>
        <dbReference type="Ensembl" id="ENSAMXP00000042145.1"/>
    </source>
</evidence>
<keyword evidence="8" id="KW-1185">Reference proteome</keyword>
<proteinExistence type="inferred from homology"/>
<keyword evidence="5" id="KW-0966">Cell projection</keyword>
<reference evidence="7" key="3">
    <citation type="submission" date="2025-08" db="UniProtKB">
        <authorList>
            <consortium name="Ensembl"/>
        </authorList>
    </citation>
    <scope>IDENTIFICATION</scope>
</reference>
<name>A0A3B1JJW8_ASTMX</name>
<comment type="subcellular location">
    <subcellularLocation>
        <location evidence="1">Cell projection</location>
        <location evidence="1">Cilium</location>
    </subcellularLocation>
    <subcellularLocation>
        <location evidence="2">Cytoplasm</location>
        <location evidence="2">Cytoskeleton</location>
    </subcellularLocation>
</comment>
<dbReference type="InterPro" id="IPR029214">
    <property type="entry name" value="CFAP144"/>
</dbReference>
<keyword evidence="3" id="KW-0963">Cytoplasm</keyword>